<gene>
    <name evidence="2" type="ORF">HMPREF3186_01388</name>
</gene>
<feature type="transmembrane region" description="Helical" evidence="1">
    <location>
        <begin position="70"/>
        <end position="97"/>
    </location>
</feature>
<feature type="transmembrane region" description="Helical" evidence="1">
    <location>
        <begin position="149"/>
        <end position="167"/>
    </location>
</feature>
<organism evidence="2 3">
    <name type="scientific">Gemella haemolysans</name>
    <dbReference type="NCBI Taxonomy" id="1379"/>
    <lineage>
        <taxon>Bacteria</taxon>
        <taxon>Bacillati</taxon>
        <taxon>Bacillota</taxon>
        <taxon>Bacilli</taxon>
        <taxon>Bacillales</taxon>
        <taxon>Gemellaceae</taxon>
        <taxon>Gemella</taxon>
    </lineage>
</organism>
<dbReference type="PATRIC" id="fig|1379.3.peg.1372"/>
<evidence type="ECO:0000256" key="1">
    <source>
        <dbReference type="SAM" id="Phobius"/>
    </source>
</evidence>
<feature type="transmembrane region" description="Helical" evidence="1">
    <location>
        <begin position="338"/>
        <end position="358"/>
    </location>
</feature>
<keyword evidence="1" id="KW-0472">Membrane</keyword>
<evidence type="ECO:0008006" key="4">
    <source>
        <dbReference type="Google" id="ProtNLM"/>
    </source>
</evidence>
<feature type="transmembrane region" description="Helical" evidence="1">
    <location>
        <begin position="109"/>
        <end position="129"/>
    </location>
</feature>
<dbReference type="STRING" id="1379.HMPREF3186_01388"/>
<protein>
    <recommendedName>
        <fullName evidence="4">Polymerase</fullName>
    </recommendedName>
</protein>
<proteinExistence type="predicted"/>
<evidence type="ECO:0000313" key="3">
    <source>
        <dbReference type="Proteomes" id="UP000070355"/>
    </source>
</evidence>
<dbReference type="AlphaFoldDB" id="A0A133ZSI2"/>
<feature type="transmembrane region" description="Helical" evidence="1">
    <location>
        <begin position="40"/>
        <end position="58"/>
    </location>
</feature>
<accession>A0A133ZSI2</accession>
<comment type="caution">
    <text evidence="2">The sequence shown here is derived from an EMBL/GenBank/DDBJ whole genome shotgun (WGS) entry which is preliminary data.</text>
</comment>
<keyword evidence="1" id="KW-1133">Transmembrane helix</keyword>
<dbReference type="EMBL" id="LSDC01000097">
    <property type="protein sequence ID" value="KXB58382.1"/>
    <property type="molecule type" value="Genomic_DNA"/>
</dbReference>
<evidence type="ECO:0000313" key="2">
    <source>
        <dbReference type="EMBL" id="KXB58382.1"/>
    </source>
</evidence>
<reference evidence="3" key="1">
    <citation type="submission" date="2016-01" db="EMBL/GenBank/DDBJ databases">
        <authorList>
            <person name="Mitreva M."/>
            <person name="Pepin K.H."/>
            <person name="Mihindukulasuriya K.A."/>
            <person name="Fulton R."/>
            <person name="Fronick C."/>
            <person name="O'Laughlin M."/>
            <person name="Miner T."/>
            <person name="Herter B."/>
            <person name="Rosa B.A."/>
            <person name="Cordes M."/>
            <person name="Tomlinson C."/>
            <person name="Wollam A."/>
            <person name="Palsikar V.B."/>
            <person name="Mardis E.R."/>
            <person name="Wilson R.K."/>
        </authorList>
    </citation>
    <scope>NUCLEOTIDE SEQUENCE [LARGE SCALE GENOMIC DNA]</scope>
    <source>
        <strain evidence="3">DNF01167</strain>
    </source>
</reference>
<feature type="transmembrane region" description="Helical" evidence="1">
    <location>
        <begin position="220"/>
        <end position="241"/>
    </location>
</feature>
<name>A0A133ZSI2_9BACL</name>
<sequence length="381" mass="44543">MNIVIKRNFLKNTLFYVPYVIYLLYSLINTSFYAKYVSSYGKILLFICFLLLIIREAIDFKLNYREGILVFILTLIAGYFYIYFGISQSLLPIFIYSARNMDVVKIFRISYRISLFMLLFIILSSYIGIIQNYISYSATREREYLGFRYALYPSSIFCNIIFLKVYLEKENISWLALGALLIGNYVLFQYTDSRLTFILGLLLLIVSAMMKKIPPIKRLALNRMFIGIFFLAALFSIYFTLNYNYLSDWQANLNEELGGRLALGYSTLKFYGYGLFGKQLSLVGNGLDEEGFLNTATYDYVDNLYVLILLKAGIIFLIIFLVSMTIIMRKIYRRKDSYLYIIFILLALHGVIDDLILLPQYNSFWFVVGELFVRKNFNSNT</sequence>
<feature type="transmembrane region" description="Helical" evidence="1">
    <location>
        <begin position="304"/>
        <end position="326"/>
    </location>
</feature>
<keyword evidence="1" id="KW-0812">Transmembrane</keyword>
<feature type="transmembrane region" description="Helical" evidence="1">
    <location>
        <begin position="12"/>
        <end position="34"/>
    </location>
</feature>
<dbReference type="Proteomes" id="UP000070355">
    <property type="component" value="Unassembled WGS sequence"/>
</dbReference>